<dbReference type="Pfam" id="PF02519">
    <property type="entry name" value="Auxin_inducible"/>
    <property type="match status" value="1"/>
</dbReference>
<sequence length="174" mass="19059">MTRTLSLPSLNGSGLEQDGWCLQWDAGGVAAVGFKVLTVPLPEPGSVHLQMAKGGKLKSVLKKWQSFSKLGRTDSSSIAVANHSSDDDTESSVSCGKISHDLHPVYVGKSRRRYLISSNIVDHPLFRELVEKSGNKESISVGCEVVLFEHLLWMIENADPQPDSLDELVEFYSC</sequence>
<dbReference type="OrthoDB" id="1924524at2759"/>
<protein>
    <submittedName>
        <fullName evidence="2">Uncharacterized protein</fullName>
    </submittedName>
</protein>
<reference evidence="2 3" key="1">
    <citation type="submission" date="2019-09" db="EMBL/GenBank/DDBJ databases">
        <title>A chromosome-level genome assembly of the Chinese tupelo Nyssa sinensis.</title>
        <authorList>
            <person name="Yang X."/>
            <person name="Kang M."/>
            <person name="Yang Y."/>
            <person name="Xiong H."/>
            <person name="Wang M."/>
            <person name="Zhang Z."/>
            <person name="Wang Z."/>
            <person name="Wu H."/>
            <person name="Ma T."/>
            <person name="Liu J."/>
            <person name="Xi Z."/>
        </authorList>
    </citation>
    <scope>NUCLEOTIDE SEQUENCE [LARGE SCALE GENOMIC DNA]</scope>
    <source>
        <strain evidence="2">J267</strain>
        <tissue evidence="2">Leaf</tissue>
    </source>
</reference>
<keyword evidence="3" id="KW-1185">Reference proteome</keyword>
<dbReference type="Proteomes" id="UP000325577">
    <property type="component" value="Linkage Group LG17"/>
</dbReference>
<dbReference type="GO" id="GO:0009733">
    <property type="term" value="P:response to auxin"/>
    <property type="evidence" value="ECO:0007669"/>
    <property type="project" value="InterPro"/>
</dbReference>
<evidence type="ECO:0000256" key="1">
    <source>
        <dbReference type="ARBA" id="ARBA00006974"/>
    </source>
</evidence>
<dbReference type="InterPro" id="IPR003676">
    <property type="entry name" value="SAUR_fam"/>
</dbReference>
<dbReference type="PANTHER" id="PTHR35296">
    <property type="entry name" value="EXPRESSED PROTEIN"/>
    <property type="match status" value="1"/>
</dbReference>
<evidence type="ECO:0000313" key="2">
    <source>
        <dbReference type="EMBL" id="KAA8534739.1"/>
    </source>
</evidence>
<dbReference type="AlphaFoldDB" id="A0A5J5AWC7"/>
<organism evidence="2 3">
    <name type="scientific">Nyssa sinensis</name>
    <dbReference type="NCBI Taxonomy" id="561372"/>
    <lineage>
        <taxon>Eukaryota</taxon>
        <taxon>Viridiplantae</taxon>
        <taxon>Streptophyta</taxon>
        <taxon>Embryophyta</taxon>
        <taxon>Tracheophyta</taxon>
        <taxon>Spermatophyta</taxon>
        <taxon>Magnoliopsida</taxon>
        <taxon>eudicotyledons</taxon>
        <taxon>Gunneridae</taxon>
        <taxon>Pentapetalae</taxon>
        <taxon>asterids</taxon>
        <taxon>Cornales</taxon>
        <taxon>Nyssaceae</taxon>
        <taxon>Nyssa</taxon>
    </lineage>
</organism>
<dbReference type="PANTHER" id="PTHR35296:SF8">
    <property type="entry name" value="SMALL AUXIN-UP RNA-RELATED"/>
    <property type="match status" value="1"/>
</dbReference>
<name>A0A5J5AWC7_9ASTE</name>
<proteinExistence type="inferred from homology"/>
<dbReference type="EMBL" id="CM018040">
    <property type="protein sequence ID" value="KAA8534739.1"/>
    <property type="molecule type" value="Genomic_DNA"/>
</dbReference>
<evidence type="ECO:0000313" key="3">
    <source>
        <dbReference type="Proteomes" id="UP000325577"/>
    </source>
</evidence>
<accession>A0A5J5AWC7</accession>
<gene>
    <name evidence="2" type="ORF">F0562_029819</name>
</gene>
<comment type="similarity">
    <text evidence="1">Belongs to the ARG7 family.</text>
</comment>